<reference evidence="1 2" key="1">
    <citation type="submission" date="2020-07" db="EMBL/GenBank/DDBJ databases">
        <title>Genomic Encyclopedia of Type Strains, Phase III (KMG-III): the genomes of soil and plant-associated and newly described type strains.</title>
        <authorList>
            <person name="Whitman W."/>
        </authorList>
    </citation>
    <scope>NUCLEOTIDE SEQUENCE [LARGE SCALE GENOMIC DNA]</scope>
    <source>
        <strain evidence="1 2">CECT 8576</strain>
    </source>
</reference>
<protein>
    <submittedName>
        <fullName evidence="1">Uncharacterized protein</fullName>
    </submittedName>
</protein>
<dbReference type="AlphaFoldDB" id="A0A852YW09"/>
<evidence type="ECO:0000313" key="1">
    <source>
        <dbReference type="EMBL" id="NYH77065.1"/>
    </source>
</evidence>
<accession>A0A852YW09</accession>
<gene>
    <name evidence="1" type="ORF">FHR84_000379</name>
</gene>
<dbReference type="Proteomes" id="UP000548304">
    <property type="component" value="Unassembled WGS sequence"/>
</dbReference>
<proteinExistence type="predicted"/>
<organism evidence="1 2">
    <name type="scientific">Actinopolyspora biskrensis</name>
    <dbReference type="NCBI Taxonomy" id="1470178"/>
    <lineage>
        <taxon>Bacteria</taxon>
        <taxon>Bacillati</taxon>
        <taxon>Actinomycetota</taxon>
        <taxon>Actinomycetes</taxon>
        <taxon>Actinopolysporales</taxon>
        <taxon>Actinopolysporaceae</taxon>
        <taxon>Actinopolyspora</taxon>
    </lineage>
</organism>
<dbReference type="EMBL" id="JACBYW010000001">
    <property type="protein sequence ID" value="NYH77065.1"/>
    <property type="molecule type" value="Genomic_DNA"/>
</dbReference>
<keyword evidence="2" id="KW-1185">Reference proteome</keyword>
<dbReference type="RefSeq" id="WP_179533673.1">
    <property type="nucleotide sequence ID" value="NZ_JACBYW010000001.1"/>
</dbReference>
<comment type="caution">
    <text evidence="1">The sequence shown here is derived from an EMBL/GenBank/DDBJ whole genome shotgun (WGS) entry which is preliminary data.</text>
</comment>
<evidence type="ECO:0000313" key="2">
    <source>
        <dbReference type="Proteomes" id="UP000548304"/>
    </source>
</evidence>
<sequence>MKTSERRHYWLPGGVLIDTPGVHNDVERGEYALAHGGSVDALVLTTTGQLYLYLDPYTPTQCPEHVRAGREPGLTVVPCW</sequence>
<name>A0A852YW09_9ACTN</name>